<keyword evidence="2" id="KW-1185">Reference proteome</keyword>
<organism evidence="1 2">
    <name type="scientific">Sphaerodactylus townsendi</name>
    <dbReference type="NCBI Taxonomy" id="933632"/>
    <lineage>
        <taxon>Eukaryota</taxon>
        <taxon>Metazoa</taxon>
        <taxon>Chordata</taxon>
        <taxon>Craniata</taxon>
        <taxon>Vertebrata</taxon>
        <taxon>Euteleostomi</taxon>
        <taxon>Lepidosauria</taxon>
        <taxon>Squamata</taxon>
        <taxon>Bifurcata</taxon>
        <taxon>Gekkota</taxon>
        <taxon>Sphaerodactylidae</taxon>
        <taxon>Sphaerodactylus</taxon>
    </lineage>
</organism>
<dbReference type="Proteomes" id="UP000827872">
    <property type="component" value="Linkage Group LG03"/>
</dbReference>
<gene>
    <name evidence="1" type="ORF">K3G42_031627</name>
</gene>
<sequence>MWSFAFAPQCLNHIDDAGLFRTRCSLTRSLFKLAAKGILPDQYTGFVNRPRVYLFLYRSLRRVSAAFSFLWGDSERNSSSFFTTVGSRSWGFNCPSHFLDSPFPPPQFSGQ</sequence>
<proteinExistence type="predicted"/>
<evidence type="ECO:0000313" key="1">
    <source>
        <dbReference type="EMBL" id="KAH7993614.1"/>
    </source>
</evidence>
<reference evidence="1" key="1">
    <citation type="submission" date="2021-08" db="EMBL/GenBank/DDBJ databases">
        <title>The first chromosome-level gecko genome reveals the dynamic sex chromosomes of Neotropical dwarf geckos (Sphaerodactylidae: Sphaerodactylus).</title>
        <authorList>
            <person name="Pinto B.J."/>
            <person name="Keating S.E."/>
            <person name="Gamble T."/>
        </authorList>
    </citation>
    <scope>NUCLEOTIDE SEQUENCE</scope>
    <source>
        <strain evidence="1">TG3544</strain>
    </source>
</reference>
<comment type="caution">
    <text evidence="1">The sequence shown here is derived from an EMBL/GenBank/DDBJ whole genome shotgun (WGS) entry which is preliminary data.</text>
</comment>
<name>A0ACB8ELU0_9SAUR</name>
<dbReference type="EMBL" id="CM037616">
    <property type="protein sequence ID" value="KAH7993614.1"/>
    <property type="molecule type" value="Genomic_DNA"/>
</dbReference>
<protein>
    <submittedName>
        <fullName evidence="1">Uncharacterized protein</fullName>
    </submittedName>
</protein>
<evidence type="ECO:0000313" key="2">
    <source>
        <dbReference type="Proteomes" id="UP000827872"/>
    </source>
</evidence>
<accession>A0ACB8ELU0</accession>